<gene>
    <name evidence="2" type="ORF">SAMN05661044_05524</name>
</gene>
<protein>
    <submittedName>
        <fullName evidence="2">Uncharacterized protein</fullName>
    </submittedName>
</protein>
<organism evidence="2 3">
    <name type="scientific">Olivibacter domesticus</name>
    <name type="common">Pseudosphingobacterium domesticum</name>
    <dbReference type="NCBI Taxonomy" id="407022"/>
    <lineage>
        <taxon>Bacteria</taxon>
        <taxon>Pseudomonadati</taxon>
        <taxon>Bacteroidota</taxon>
        <taxon>Sphingobacteriia</taxon>
        <taxon>Sphingobacteriales</taxon>
        <taxon>Sphingobacteriaceae</taxon>
        <taxon>Olivibacter</taxon>
    </lineage>
</organism>
<dbReference type="AlphaFoldDB" id="A0A1H7ZHA8"/>
<dbReference type="EMBL" id="FOAF01000016">
    <property type="protein sequence ID" value="SEM56879.1"/>
    <property type="molecule type" value="Genomic_DNA"/>
</dbReference>
<keyword evidence="1" id="KW-0812">Transmembrane</keyword>
<keyword evidence="3" id="KW-1185">Reference proteome</keyword>
<evidence type="ECO:0000313" key="2">
    <source>
        <dbReference type="EMBL" id="SEM56879.1"/>
    </source>
</evidence>
<dbReference type="OrthoDB" id="1377971at2"/>
<accession>A0A1H7ZHA8</accession>
<proteinExistence type="predicted"/>
<sequence>MWIRITKIGINQIDASHLENPKKVGNPMTLYLYQLESRTVFFVLKGKKAIGEYLETSTGTRIPKRKWSPEMEKLARNELAKVTLLKGGFKITFLGWPVLLLAIYLIGYAVYEAVTLPAQKEAYKQKMAALATVHEGDIYFGNYRLYKEKGNFVGSKGGFGWFKLVSIENDTYYIARSVEMSDTAKPKEAMNSTDFEEETSAVKAKELEPYTKQFISEDGLIEFTAQEKKD</sequence>
<name>A0A1H7ZHA8_OLID1</name>
<keyword evidence="1" id="KW-0472">Membrane</keyword>
<reference evidence="3" key="1">
    <citation type="submission" date="2016-10" db="EMBL/GenBank/DDBJ databases">
        <authorList>
            <person name="Varghese N."/>
            <person name="Submissions S."/>
        </authorList>
    </citation>
    <scope>NUCLEOTIDE SEQUENCE [LARGE SCALE GENOMIC DNA]</scope>
    <source>
        <strain evidence="3">DSM 18733</strain>
    </source>
</reference>
<evidence type="ECO:0000256" key="1">
    <source>
        <dbReference type="SAM" id="Phobius"/>
    </source>
</evidence>
<dbReference type="STRING" id="407022.SAMN05661044_05524"/>
<feature type="transmembrane region" description="Helical" evidence="1">
    <location>
        <begin position="91"/>
        <end position="111"/>
    </location>
</feature>
<dbReference type="RefSeq" id="WP_093332891.1">
    <property type="nucleotide sequence ID" value="NZ_FOAF01000016.1"/>
</dbReference>
<evidence type="ECO:0000313" key="3">
    <source>
        <dbReference type="Proteomes" id="UP000199421"/>
    </source>
</evidence>
<dbReference type="Proteomes" id="UP000199421">
    <property type="component" value="Unassembled WGS sequence"/>
</dbReference>
<keyword evidence="1" id="KW-1133">Transmembrane helix</keyword>